<proteinExistence type="predicted"/>
<name>A0ABY9SEG1_9ENTR</name>
<dbReference type="PANTHER" id="PTHR43685">
    <property type="entry name" value="GLYCOSYLTRANSFERASE"/>
    <property type="match status" value="1"/>
</dbReference>
<dbReference type="Gene3D" id="3.90.550.10">
    <property type="entry name" value="Spore Coat Polysaccharide Biosynthesis Protein SpsA, Chain A"/>
    <property type="match status" value="1"/>
</dbReference>
<feature type="domain" description="Glycosyltransferase 2-like" evidence="1">
    <location>
        <begin position="5"/>
        <end position="169"/>
    </location>
</feature>
<gene>
    <name evidence="2" type="ORF">RHD99_08075</name>
</gene>
<accession>A0ABY9SEG1</accession>
<dbReference type="InterPro" id="IPR050834">
    <property type="entry name" value="Glycosyltransf_2"/>
</dbReference>
<dbReference type="Proteomes" id="UP001246690">
    <property type="component" value="Chromosome"/>
</dbReference>
<dbReference type="InterPro" id="IPR029044">
    <property type="entry name" value="Nucleotide-diphossugar_trans"/>
</dbReference>
<dbReference type="EMBL" id="CP133838">
    <property type="protein sequence ID" value="WMY75884.1"/>
    <property type="molecule type" value="Genomic_DNA"/>
</dbReference>
<evidence type="ECO:0000313" key="3">
    <source>
        <dbReference type="Proteomes" id="UP001246690"/>
    </source>
</evidence>
<dbReference type="RefSeq" id="WP_309878316.1">
    <property type="nucleotide sequence ID" value="NZ_CP133838.1"/>
</dbReference>
<reference evidence="2 3" key="1">
    <citation type="submission" date="2023-09" db="EMBL/GenBank/DDBJ databases">
        <title>Buttiauxella selenatireducens sp. nov., isolated from the rhizosphere of Cardamine hupingshanesis.</title>
        <authorList>
            <person name="Zhang S."/>
            <person name="Xu Z."/>
            <person name="Wang H."/>
            <person name="Guo Y."/>
        </authorList>
    </citation>
    <scope>NUCLEOTIDE SEQUENCE [LARGE SCALE GENOMIC DNA]</scope>
    <source>
        <strain evidence="2 3">R73</strain>
    </source>
</reference>
<dbReference type="PANTHER" id="PTHR43685:SF11">
    <property type="entry name" value="GLYCOSYLTRANSFERASE TAGX-RELATED"/>
    <property type="match status" value="1"/>
</dbReference>
<organism evidence="2 3">
    <name type="scientific">Buttiauxella selenatireducens</name>
    <dbReference type="NCBI Taxonomy" id="3073902"/>
    <lineage>
        <taxon>Bacteria</taxon>
        <taxon>Pseudomonadati</taxon>
        <taxon>Pseudomonadota</taxon>
        <taxon>Gammaproteobacteria</taxon>
        <taxon>Enterobacterales</taxon>
        <taxon>Enterobacteriaceae</taxon>
        <taxon>Buttiauxella</taxon>
    </lineage>
</organism>
<evidence type="ECO:0000313" key="2">
    <source>
        <dbReference type="EMBL" id="WMY75884.1"/>
    </source>
</evidence>
<dbReference type="SUPFAM" id="SSF53448">
    <property type="entry name" value="Nucleotide-diphospho-sugar transferases"/>
    <property type="match status" value="1"/>
</dbReference>
<evidence type="ECO:0000259" key="1">
    <source>
        <dbReference type="Pfam" id="PF00535"/>
    </source>
</evidence>
<keyword evidence="3" id="KW-1185">Reference proteome</keyword>
<protein>
    <submittedName>
        <fullName evidence="2">Glycosyltransferase family 2 protein</fullName>
    </submittedName>
</protein>
<dbReference type="InterPro" id="IPR001173">
    <property type="entry name" value="Glyco_trans_2-like"/>
</dbReference>
<dbReference type="CDD" id="cd04196">
    <property type="entry name" value="GT_2_like_d"/>
    <property type="match status" value="1"/>
</dbReference>
<sequence length="328" mass="37965">MNYDVVLASYNGASYIVEQLDSIAQQTFLPYSVIIRDDGSTDNTVEIIEAYITTSHLNIKIIKDGVNVGYIKNFEVLIQQCTSEMVFFSDQDDIWDKHKAEVICNKFKDNPNANAIFTDAYLINNSKTIIGELWEHVNFKPFEQALSLERILAANVVTGATLATRRDFLIRLIPFPKLVPHDYWIATNAVICNSLNYCEDKLILYRQHDNNQIGAKRTNIIQKVKNAINLAKLTRRLEHYRQSDELLNNLLSRNIINANSSVIKNHIHYLHLMDIIYSGRISNSDLVETKNLFYVFTNVDYLRNKKLKIFLTDLLDAILLRTFYKQKY</sequence>
<dbReference type="Pfam" id="PF00535">
    <property type="entry name" value="Glycos_transf_2"/>
    <property type="match status" value="1"/>
</dbReference>